<gene>
    <name evidence="5" type="ORF">OVA965_LOCUS6064</name>
    <name evidence="6" type="ORF">TMI583_LOCUS6060</name>
</gene>
<dbReference type="GO" id="GO:0008270">
    <property type="term" value="F:zinc ion binding"/>
    <property type="evidence" value="ECO:0007669"/>
    <property type="project" value="UniProtKB-KW"/>
</dbReference>
<evidence type="ECO:0000313" key="6">
    <source>
        <dbReference type="EMBL" id="CAF3613913.1"/>
    </source>
</evidence>
<keyword evidence="1" id="KW-0863">Zinc-finger</keyword>
<evidence type="ECO:0000313" key="7">
    <source>
        <dbReference type="Proteomes" id="UP000677228"/>
    </source>
</evidence>
<dbReference type="Proteomes" id="UP000677228">
    <property type="component" value="Unassembled WGS sequence"/>
</dbReference>
<evidence type="ECO:0000259" key="4">
    <source>
        <dbReference type="PROSITE" id="PS50158"/>
    </source>
</evidence>
<proteinExistence type="predicted"/>
<evidence type="ECO:0000256" key="1">
    <source>
        <dbReference type="PROSITE-ProRule" id="PRU00047"/>
    </source>
</evidence>
<keyword evidence="1" id="KW-0862">Zinc</keyword>
<feature type="coiled-coil region" evidence="2">
    <location>
        <begin position="126"/>
        <end position="153"/>
    </location>
</feature>
<dbReference type="EMBL" id="CAJOBA010001775">
    <property type="protein sequence ID" value="CAF3613913.1"/>
    <property type="molecule type" value="Genomic_DNA"/>
</dbReference>
<reference evidence="5" key="1">
    <citation type="submission" date="2021-02" db="EMBL/GenBank/DDBJ databases">
        <authorList>
            <person name="Nowell W R."/>
        </authorList>
    </citation>
    <scope>NUCLEOTIDE SEQUENCE</scope>
</reference>
<dbReference type="Proteomes" id="UP000682733">
    <property type="component" value="Unassembled WGS sequence"/>
</dbReference>
<protein>
    <recommendedName>
        <fullName evidence="4">CCHC-type domain-containing protein</fullName>
    </recommendedName>
</protein>
<feature type="domain" description="CCHC-type" evidence="4">
    <location>
        <begin position="295"/>
        <end position="308"/>
    </location>
</feature>
<dbReference type="InterPro" id="IPR001878">
    <property type="entry name" value="Znf_CCHC"/>
</dbReference>
<keyword evidence="2" id="KW-0175">Coiled coil</keyword>
<evidence type="ECO:0000256" key="2">
    <source>
        <dbReference type="SAM" id="Coils"/>
    </source>
</evidence>
<dbReference type="GO" id="GO:0003676">
    <property type="term" value="F:nucleic acid binding"/>
    <property type="evidence" value="ECO:0007669"/>
    <property type="project" value="InterPro"/>
</dbReference>
<dbReference type="PROSITE" id="PS50158">
    <property type="entry name" value="ZF_CCHC"/>
    <property type="match status" value="1"/>
</dbReference>
<comment type="caution">
    <text evidence="5">The sequence shown here is derived from an EMBL/GenBank/DDBJ whole genome shotgun (WGS) entry which is preliminary data.</text>
</comment>
<dbReference type="EMBL" id="CAJNOK010001775">
    <property type="protein sequence ID" value="CAF0829364.1"/>
    <property type="molecule type" value="Genomic_DNA"/>
</dbReference>
<organism evidence="5 7">
    <name type="scientific">Didymodactylos carnosus</name>
    <dbReference type="NCBI Taxonomy" id="1234261"/>
    <lineage>
        <taxon>Eukaryota</taxon>
        <taxon>Metazoa</taxon>
        <taxon>Spiralia</taxon>
        <taxon>Gnathifera</taxon>
        <taxon>Rotifera</taxon>
        <taxon>Eurotatoria</taxon>
        <taxon>Bdelloidea</taxon>
        <taxon>Philodinida</taxon>
        <taxon>Philodinidae</taxon>
        <taxon>Didymodactylos</taxon>
    </lineage>
</organism>
<name>A0A8S2D7H7_9BILA</name>
<sequence length="586" mass="68695">MDTNERDTLTRNIQCTPRTDRQNQQEGTPKRHRVLEVDFKRDDNVRMAQRKRQRNYENRSRLQPNDPPDKGINQNVQSHQWNNSSYKHSAPDSSRNVKSQTVLHQALRYAIDDRLPPIRIQCIPKLTNQKEAANIIKKLLKNIEQELNRLTIRLQVPLGFDNYIVDRNEDLVCFTNSIEIFVFFSDPLHIPNSITNVNLKLVLPKKLLPQLNIIMKFVDNNISLEEVKEGLNEQYSSLYTIENMVGTMNEKARHIPFDMRSSDEYEAILNKRKFLLAGRIFDVDEFLPSPKLFICSRCNYPGHMKKNCNSQIDICRRCGDDRNNGVNHQECIVCCTHCGQDHEMTSFRCSYVMGFRDELLKKLKSDSRQLPPNVQLFLPLKYRDQGLKTLRSNLKKSMPDKRIQQHQVFNRNDPNMWPLLNSNSNSSRTFHQIQSFSIANEIKALRSEFEKIKSGNMTEVLKLKQDDAKQVQATTQHIQLFNLQNKIQTEAITDIYTNVCEVMLPIIQTMQLFHRVLEKQSTNVHVDEHERQDNNQILVETLITINTLSDRLRFANEHHQKLETLMTKHSELLIQDMSYLDQQRNE</sequence>
<evidence type="ECO:0000256" key="3">
    <source>
        <dbReference type="SAM" id="MobiDB-lite"/>
    </source>
</evidence>
<dbReference type="AlphaFoldDB" id="A0A8S2D7H7"/>
<evidence type="ECO:0000313" key="5">
    <source>
        <dbReference type="EMBL" id="CAF0829364.1"/>
    </source>
</evidence>
<feature type="region of interest" description="Disordered" evidence="3">
    <location>
        <begin position="1"/>
        <end position="76"/>
    </location>
</feature>
<feature type="compositionally biased region" description="Basic and acidic residues" evidence="3">
    <location>
        <begin position="34"/>
        <end position="45"/>
    </location>
</feature>
<keyword evidence="1" id="KW-0479">Metal-binding</keyword>
<accession>A0A8S2D7H7</accession>